<reference evidence="1 2" key="1">
    <citation type="submission" date="2022-02" db="EMBL/GenBank/DDBJ databases">
        <title>Paenibacillus sp. MBLB1776 Whole Genome Shotgun Sequencing.</title>
        <authorList>
            <person name="Hwang C.Y."/>
            <person name="Cho E.-S."/>
            <person name="Seo M.-J."/>
        </authorList>
    </citation>
    <scope>NUCLEOTIDE SEQUENCE [LARGE SCALE GENOMIC DNA]</scope>
    <source>
        <strain evidence="1 2">MBLB1776</strain>
    </source>
</reference>
<keyword evidence="2" id="KW-1185">Reference proteome</keyword>
<protein>
    <submittedName>
        <fullName evidence="1">Uncharacterized protein</fullName>
    </submittedName>
</protein>
<dbReference type="RefSeq" id="WP_315603362.1">
    <property type="nucleotide sequence ID" value="NZ_CP130318.1"/>
</dbReference>
<dbReference type="Proteomes" id="UP001305702">
    <property type="component" value="Chromosome"/>
</dbReference>
<organism evidence="1 2">
    <name type="scientific">Paenibacillus aurantius</name>
    <dbReference type="NCBI Taxonomy" id="2918900"/>
    <lineage>
        <taxon>Bacteria</taxon>
        <taxon>Bacillati</taxon>
        <taxon>Bacillota</taxon>
        <taxon>Bacilli</taxon>
        <taxon>Bacillales</taxon>
        <taxon>Paenibacillaceae</taxon>
        <taxon>Paenibacillus</taxon>
    </lineage>
</organism>
<name>A0AA96LC87_9BACL</name>
<dbReference type="KEGG" id="paun:MJA45_18380"/>
<proteinExistence type="predicted"/>
<dbReference type="AlphaFoldDB" id="A0AA96LC87"/>
<dbReference type="EMBL" id="CP130318">
    <property type="protein sequence ID" value="WNQ09590.1"/>
    <property type="molecule type" value="Genomic_DNA"/>
</dbReference>
<accession>A0AA96LC87</accession>
<evidence type="ECO:0000313" key="1">
    <source>
        <dbReference type="EMBL" id="WNQ09590.1"/>
    </source>
</evidence>
<sequence length="47" mass="5102">MMRQPVGTAPFLHVKDAANAAEVIGMVMTIGVNRNRGGIRAYTEEDI</sequence>
<gene>
    <name evidence="1" type="ORF">MJA45_18380</name>
</gene>
<evidence type="ECO:0000313" key="2">
    <source>
        <dbReference type="Proteomes" id="UP001305702"/>
    </source>
</evidence>